<evidence type="ECO:0000256" key="1">
    <source>
        <dbReference type="SAM" id="MobiDB-lite"/>
    </source>
</evidence>
<protein>
    <recommendedName>
        <fullName evidence="4">Gag-Pol polyprotein</fullName>
    </recommendedName>
</protein>
<sequence>MQYVAEFSKLAYYADSLMAIEEDRCRQFQQRMHDDIHNLLVSMDIHEYEKLVERARLVEIYQEKSQKHRDSGKRKMTETTSQNEEQHREYKTVQSGPSTSNTSQVTATKYAKHV</sequence>
<proteinExistence type="predicted"/>
<gene>
    <name evidence="2" type="ORF">KSP40_PGU020108</name>
</gene>
<evidence type="ECO:0000313" key="3">
    <source>
        <dbReference type="Proteomes" id="UP001412067"/>
    </source>
</evidence>
<comment type="caution">
    <text evidence="2">The sequence shown here is derived from an EMBL/GenBank/DDBJ whole genome shotgun (WGS) entry which is preliminary data.</text>
</comment>
<feature type="region of interest" description="Disordered" evidence="1">
    <location>
        <begin position="63"/>
        <end position="114"/>
    </location>
</feature>
<dbReference type="EMBL" id="JBBWWR010000005">
    <property type="protein sequence ID" value="KAK8967238.1"/>
    <property type="molecule type" value="Genomic_DNA"/>
</dbReference>
<evidence type="ECO:0008006" key="4">
    <source>
        <dbReference type="Google" id="ProtNLM"/>
    </source>
</evidence>
<name>A0ABR2MWE6_9ASPA</name>
<evidence type="ECO:0000313" key="2">
    <source>
        <dbReference type="EMBL" id="KAK8967238.1"/>
    </source>
</evidence>
<accession>A0ABR2MWE6</accession>
<feature type="compositionally biased region" description="Basic and acidic residues" evidence="1">
    <location>
        <begin position="63"/>
        <end position="77"/>
    </location>
</feature>
<reference evidence="2 3" key="1">
    <citation type="journal article" date="2022" name="Nat. Plants">
        <title>Genomes of leafy and leafless Platanthera orchids illuminate the evolution of mycoheterotrophy.</title>
        <authorList>
            <person name="Li M.H."/>
            <person name="Liu K.W."/>
            <person name="Li Z."/>
            <person name="Lu H.C."/>
            <person name="Ye Q.L."/>
            <person name="Zhang D."/>
            <person name="Wang J.Y."/>
            <person name="Li Y.F."/>
            <person name="Zhong Z.M."/>
            <person name="Liu X."/>
            <person name="Yu X."/>
            <person name="Liu D.K."/>
            <person name="Tu X.D."/>
            <person name="Liu B."/>
            <person name="Hao Y."/>
            <person name="Liao X.Y."/>
            <person name="Jiang Y.T."/>
            <person name="Sun W.H."/>
            <person name="Chen J."/>
            <person name="Chen Y.Q."/>
            <person name="Ai Y."/>
            <person name="Zhai J.W."/>
            <person name="Wu S.S."/>
            <person name="Zhou Z."/>
            <person name="Hsiao Y.Y."/>
            <person name="Wu W.L."/>
            <person name="Chen Y.Y."/>
            <person name="Lin Y.F."/>
            <person name="Hsu J.L."/>
            <person name="Li C.Y."/>
            <person name="Wang Z.W."/>
            <person name="Zhao X."/>
            <person name="Zhong W.Y."/>
            <person name="Ma X.K."/>
            <person name="Ma L."/>
            <person name="Huang J."/>
            <person name="Chen G.Z."/>
            <person name="Huang M.Z."/>
            <person name="Huang L."/>
            <person name="Peng D.H."/>
            <person name="Luo Y.B."/>
            <person name="Zou S.Q."/>
            <person name="Chen S.P."/>
            <person name="Lan S."/>
            <person name="Tsai W.C."/>
            <person name="Van de Peer Y."/>
            <person name="Liu Z.J."/>
        </authorList>
    </citation>
    <scope>NUCLEOTIDE SEQUENCE [LARGE SCALE GENOMIC DNA]</scope>
    <source>
        <strain evidence="2">Lor288</strain>
    </source>
</reference>
<dbReference type="Proteomes" id="UP001412067">
    <property type="component" value="Unassembled WGS sequence"/>
</dbReference>
<keyword evidence="3" id="KW-1185">Reference proteome</keyword>
<organism evidence="2 3">
    <name type="scientific">Platanthera guangdongensis</name>
    <dbReference type="NCBI Taxonomy" id="2320717"/>
    <lineage>
        <taxon>Eukaryota</taxon>
        <taxon>Viridiplantae</taxon>
        <taxon>Streptophyta</taxon>
        <taxon>Embryophyta</taxon>
        <taxon>Tracheophyta</taxon>
        <taxon>Spermatophyta</taxon>
        <taxon>Magnoliopsida</taxon>
        <taxon>Liliopsida</taxon>
        <taxon>Asparagales</taxon>
        <taxon>Orchidaceae</taxon>
        <taxon>Orchidoideae</taxon>
        <taxon>Orchideae</taxon>
        <taxon>Orchidinae</taxon>
        <taxon>Platanthera</taxon>
    </lineage>
</organism>
<feature type="compositionally biased region" description="Polar residues" evidence="1">
    <location>
        <begin position="92"/>
        <end position="107"/>
    </location>
</feature>